<proteinExistence type="predicted"/>
<dbReference type="AlphaFoldDB" id="A0A9X3YLN1"/>
<dbReference type="RefSeq" id="WP_263545471.1">
    <property type="nucleotide sequence ID" value="NZ_JAOVZO020000017.1"/>
</dbReference>
<protein>
    <submittedName>
        <fullName evidence="2">Uncharacterized protein</fullName>
    </submittedName>
</protein>
<feature type="chain" id="PRO_5040724647" evidence="1">
    <location>
        <begin position="20"/>
        <end position="248"/>
    </location>
</feature>
<evidence type="ECO:0000256" key="1">
    <source>
        <dbReference type="SAM" id="SignalP"/>
    </source>
</evidence>
<gene>
    <name evidence="2" type="ORF">OD750_011995</name>
</gene>
<comment type="caution">
    <text evidence="2">The sequence shown here is derived from an EMBL/GenBank/DDBJ whole genome shotgun (WGS) entry which is preliminary data.</text>
</comment>
<evidence type="ECO:0000313" key="2">
    <source>
        <dbReference type="EMBL" id="MDC8013261.1"/>
    </source>
</evidence>
<dbReference type="EMBL" id="JAOVZO020000017">
    <property type="protein sequence ID" value="MDC8013261.1"/>
    <property type="molecule type" value="Genomic_DNA"/>
</dbReference>
<evidence type="ECO:0000313" key="3">
    <source>
        <dbReference type="Proteomes" id="UP001139971"/>
    </source>
</evidence>
<feature type="signal peptide" evidence="1">
    <location>
        <begin position="1"/>
        <end position="19"/>
    </location>
</feature>
<organism evidence="2 3">
    <name type="scientific">Tahibacter soli</name>
    <dbReference type="NCBI Taxonomy" id="2983605"/>
    <lineage>
        <taxon>Bacteria</taxon>
        <taxon>Pseudomonadati</taxon>
        <taxon>Pseudomonadota</taxon>
        <taxon>Gammaproteobacteria</taxon>
        <taxon>Lysobacterales</taxon>
        <taxon>Rhodanobacteraceae</taxon>
        <taxon>Tahibacter</taxon>
    </lineage>
</organism>
<sequence length="248" mass="25957">MKPILVFLFAAFAAGAVHADTAPAQTVASVSRSGLPTGWSVRLTPQQLIHNARVADCFDRVFHDNLDGGAGRGCATGDGGGLQVYADRAAFMSALAPGYVENAFDAVTPGMSGALQYATGGYEYTVFTQFNRDGGLYNGAGFVSTDRVEDAVTLFFLSGAPVHALGADLWPSDFALHRVDGMISVEIWLEDGTIETVTPAGPGDFTGFVSESPIVMVIVDAPDLASVPPAQSPDRWATLDNLVIGDVP</sequence>
<keyword evidence="1" id="KW-0732">Signal</keyword>
<accession>A0A9X3YLN1</accession>
<dbReference type="Proteomes" id="UP001139971">
    <property type="component" value="Unassembled WGS sequence"/>
</dbReference>
<reference evidence="2" key="1">
    <citation type="submission" date="2023-02" db="EMBL/GenBank/DDBJ databases">
        <title>Tahibacter soli sp. nov. isolated from soil.</title>
        <authorList>
            <person name="Baek J.H."/>
            <person name="Lee J.K."/>
            <person name="Choi D.G."/>
            <person name="Jeon C.O."/>
        </authorList>
    </citation>
    <scope>NUCLEOTIDE SEQUENCE</scope>
    <source>
        <strain evidence="2">BL</strain>
    </source>
</reference>
<keyword evidence="3" id="KW-1185">Reference proteome</keyword>
<name>A0A9X3YLN1_9GAMM</name>